<dbReference type="Gene3D" id="4.10.60.10">
    <property type="entry name" value="Zinc finger, CCHC-type"/>
    <property type="match status" value="1"/>
</dbReference>
<dbReference type="FunFam" id="4.10.60.10:FF:000009">
    <property type="entry name" value="Zinc finger CCHC-type and RNA-binding motif-containing protein 1"/>
    <property type="match status" value="1"/>
</dbReference>
<evidence type="ECO:0000313" key="18">
    <source>
        <dbReference type="Proteomes" id="UP000274504"/>
    </source>
</evidence>
<evidence type="ECO:0000256" key="14">
    <source>
        <dbReference type="SAM" id="MobiDB-lite"/>
    </source>
</evidence>
<evidence type="ECO:0000256" key="4">
    <source>
        <dbReference type="ARBA" id="ARBA00022723"/>
    </source>
</evidence>
<dbReference type="SMART" id="SM00360">
    <property type="entry name" value="RRM"/>
    <property type="match status" value="1"/>
</dbReference>
<dbReference type="Proteomes" id="UP000274504">
    <property type="component" value="Unassembled WGS sequence"/>
</dbReference>
<protein>
    <recommendedName>
        <fullName evidence="2">Zinc finger CCHC-type and RNA-binding motif-containing protein 1</fullName>
    </recommendedName>
    <alternativeName>
        <fullName evidence="11">U11/U12 small nuclear ribonucleoprotein 31 kDa protein</fullName>
    </alternativeName>
</protein>
<accession>A0A0R3SWT6</accession>
<feature type="region of interest" description="Disordered" evidence="14">
    <location>
        <begin position="189"/>
        <end position="221"/>
    </location>
</feature>
<dbReference type="CDD" id="cd12393">
    <property type="entry name" value="RRM_ZCRB1"/>
    <property type="match status" value="1"/>
</dbReference>
<dbReference type="PROSITE" id="PS50158">
    <property type="entry name" value="ZF_CCHC"/>
    <property type="match status" value="1"/>
</dbReference>
<dbReference type="PANTHER" id="PTHR46259">
    <property type="entry name" value="ZINC FINGER CCHC-TYPE AND RNA-BINDING MOTIF-CONTAINING PROTEIN 1"/>
    <property type="match status" value="1"/>
</dbReference>
<dbReference type="Pfam" id="PF00076">
    <property type="entry name" value="RRM_1"/>
    <property type="match status" value="1"/>
</dbReference>
<dbReference type="GO" id="GO:0003723">
    <property type="term" value="F:RNA binding"/>
    <property type="evidence" value="ECO:0007669"/>
    <property type="project" value="UniProtKB-UniRule"/>
</dbReference>
<dbReference type="PANTHER" id="PTHR46259:SF1">
    <property type="entry name" value="ZINC FINGER CCHC-TYPE AND RNA-BINDING MOTIF-CONTAINING PROTEIN 1"/>
    <property type="match status" value="1"/>
</dbReference>
<evidence type="ECO:0000259" key="16">
    <source>
        <dbReference type="PROSITE" id="PS50158"/>
    </source>
</evidence>
<evidence type="ECO:0000256" key="1">
    <source>
        <dbReference type="ARBA" id="ARBA00004123"/>
    </source>
</evidence>
<dbReference type="InterPro" id="IPR003954">
    <property type="entry name" value="RRM_euk-type"/>
</dbReference>
<evidence type="ECO:0000256" key="3">
    <source>
        <dbReference type="ARBA" id="ARBA00022664"/>
    </source>
</evidence>
<dbReference type="InterPro" id="IPR044598">
    <property type="entry name" value="ZCRB1"/>
</dbReference>
<dbReference type="InterPro" id="IPR012677">
    <property type="entry name" value="Nucleotide-bd_a/b_plait_sf"/>
</dbReference>
<evidence type="ECO:0000256" key="9">
    <source>
        <dbReference type="ARBA" id="ARBA00023187"/>
    </source>
</evidence>
<feature type="region of interest" description="Disordered" evidence="14">
    <location>
        <begin position="136"/>
        <end position="169"/>
    </location>
</feature>
<dbReference type="EMBL" id="UYSG01011551">
    <property type="protein sequence ID" value="VDL62809.1"/>
    <property type="molecule type" value="Genomic_DNA"/>
</dbReference>
<keyword evidence="10" id="KW-0539">Nucleus</keyword>
<dbReference type="WBParaSite" id="HDID_0001016601-mRNA-1">
    <property type="protein sequence ID" value="HDID_0001016601-mRNA-1"/>
    <property type="gene ID" value="HDID_0001016601"/>
</dbReference>
<dbReference type="GO" id="GO:0000398">
    <property type="term" value="P:mRNA splicing, via spliceosome"/>
    <property type="evidence" value="ECO:0007669"/>
    <property type="project" value="InterPro"/>
</dbReference>
<dbReference type="STRING" id="6216.A0A0R3SWT6"/>
<dbReference type="PROSITE" id="PS50102">
    <property type="entry name" value="RRM"/>
    <property type="match status" value="1"/>
</dbReference>
<dbReference type="AlphaFoldDB" id="A0A0R3SWT6"/>
<evidence type="ECO:0000256" key="7">
    <source>
        <dbReference type="ARBA" id="ARBA00022833"/>
    </source>
</evidence>
<keyword evidence="4" id="KW-0479">Metal-binding</keyword>
<dbReference type="SUPFAM" id="SSF57756">
    <property type="entry name" value="Retrovirus zinc finger-like domains"/>
    <property type="match status" value="1"/>
</dbReference>
<evidence type="ECO:0000259" key="15">
    <source>
        <dbReference type="PROSITE" id="PS50102"/>
    </source>
</evidence>
<evidence type="ECO:0000256" key="10">
    <source>
        <dbReference type="ARBA" id="ARBA00023242"/>
    </source>
</evidence>
<dbReference type="Gene3D" id="3.30.70.330">
    <property type="match status" value="1"/>
</dbReference>
<evidence type="ECO:0000313" key="19">
    <source>
        <dbReference type="WBParaSite" id="HDID_0001016601-mRNA-1"/>
    </source>
</evidence>
<keyword evidence="3" id="KW-0507">mRNA processing</keyword>
<evidence type="ECO:0000256" key="12">
    <source>
        <dbReference type="PROSITE-ProRule" id="PRU00047"/>
    </source>
</evidence>
<feature type="compositionally biased region" description="Acidic residues" evidence="14">
    <location>
        <begin position="212"/>
        <end position="221"/>
    </location>
</feature>
<reference evidence="19" key="1">
    <citation type="submission" date="2017-02" db="UniProtKB">
        <authorList>
            <consortium name="WormBaseParasite"/>
        </authorList>
    </citation>
    <scope>IDENTIFICATION</scope>
</reference>
<sequence length="221" mass="25176">MKSQYSKITPSKSTVYVSNIPFSLTNNDFFKLLEKYGKIVKVTIVKDRQTRKSKGVAFVFFLRVEDAQKCAQTLNGSEILGRTVKASIAVDNGRATEFIRRREYPDKSRCYECGETGHLSYVCPKNLLGARPRPVNNKKAEKKFRPPQSIFNVSKKRSREEDASVDPDIETEVGDDVDAWSAAVNYSIAFNDPPTDRSPPRKVRRIRPDSYFSDEESFDDD</sequence>
<dbReference type="GO" id="GO:0008270">
    <property type="term" value="F:zinc ion binding"/>
    <property type="evidence" value="ECO:0007669"/>
    <property type="project" value="UniProtKB-KW"/>
</dbReference>
<gene>
    <name evidence="17" type="ORF">HDID_LOCUS10164</name>
</gene>
<keyword evidence="6 12" id="KW-0863">Zinc-finger</keyword>
<evidence type="ECO:0000256" key="11">
    <source>
        <dbReference type="ARBA" id="ARBA00032031"/>
    </source>
</evidence>
<dbReference type="InterPro" id="IPR000504">
    <property type="entry name" value="RRM_dom"/>
</dbReference>
<evidence type="ECO:0000256" key="8">
    <source>
        <dbReference type="ARBA" id="ARBA00022884"/>
    </source>
</evidence>
<dbReference type="SUPFAM" id="SSF54928">
    <property type="entry name" value="RNA-binding domain, RBD"/>
    <property type="match status" value="1"/>
</dbReference>
<keyword evidence="8 13" id="KW-0694">RNA-binding</keyword>
<comment type="subcellular location">
    <subcellularLocation>
        <location evidence="1">Nucleus</location>
    </subcellularLocation>
</comment>
<evidence type="ECO:0000313" key="17">
    <source>
        <dbReference type="EMBL" id="VDL62809.1"/>
    </source>
</evidence>
<evidence type="ECO:0000256" key="5">
    <source>
        <dbReference type="ARBA" id="ARBA00022728"/>
    </source>
</evidence>
<evidence type="ECO:0000256" key="6">
    <source>
        <dbReference type="ARBA" id="ARBA00022771"/>
    </source>
</evidence>
<dbReference type="Pfam" id="PF00098">
    <property type="entry name" value="zf-CCHC"/>
    <property type="match status" value="1"/>
</dbReference>
<keyword evidence="5" id="KW-0747">Spliceosome</keyword>
<proteinExistence type="predicted"/>
<feature type="domain" description="CCHC-type" evidence="16">
    <location>
        <begin position="109"/>
        <end position="125"/>
    </location>
</feature>
<dbReference type="InterPro" id="IPR001878">
    <property type="entry name" value="Znf_CCHC"/>
</dbReference>
<feature type="domain" description="RRM" evidence="15">
    <location>
        <begin position="13"/>
        <end position="91"/>
    </location>
</feature>
<keyword evidence="9" id="KW-0508">mRNA splicing</keyword>
<evidence type="ECO:0000256" key="13">
    <source>
        <dbReference type="PROSITE-ProRule" id="PRU00176"/>
    </source>
</evidence>
<organism evidence="19">
    <name type="scientific">Hymenolepis diminuta</name>
    <name type="common">Rat tapeworm</name>
    <dbReference type="NCBI Taxonomy" id="6216"/>
    <lineage>
        <taxon>Eukaryota</taxon>
        <taxon>Metazoa</taxon>
        <taxon>Spiralia</taxon>
        <taxon>Lophotrochozoa</taxon>
        <taxon>Platyhelminthes</taxon>
        <taxon>Cestoda</taxon>
        <taxon>Eucestoda</taxon>
        <taxon>Cyclophyllidea</taxon>
        <taxon>Hymenolepididae</taxon>
        <taxon>Hymenolepis</taxon>
    </lineage>
</organism>
<dbReference type="GO" id="GO:0005689">
    <property type="term" value="C:U12-type spliceosomal complex"/>
    <property type="evidence" value="ECO:0007669"/>
    <property type="project" value="InterPro"/>
</dbReference>
<dbReference type="OrthoDB" id="267048at2759"/>
<dbReference type="SMART" id="SM00343">
    <property type="entry name" value="ZnF_C2HC"/>
    <property type="match status" value="1"/>
</dbReference>
<dbReference type="SMART" id="SM00361">
    <property type="entry name" value="RRM_1"/>
    <property type="match status" value="1"/>
</dbReference>
<name>A0A0R3SWT6_HYMDI</name>
<dbReference type="InterPro" id="IPR035979">
    <property type="entry name" value="RBD_domain_sf"/>
</dbReference>
<reference evidence="17 18" key="2">
    <citation type="submission" date="2018-11" db="EMBL/GenBank/DDBJ databases">
        <authorList>
            <consortium name="Pathogen Informatics"/>
        </authorList>
    </citation>
    <scope>NUCLEOTIDE SEQUENCE [LARGE SCALE GENOMIC DNA]</scope>
</reference>
<keyword evidence="7" id="KW-0862">Zinc</keyword>
<dbReference type="InterPro" id="IPR036875">
    <property type="entry name" value="Znf_CCHC_sf"/>
</dbReference>
<evidence type="ECO:0000256" key="2">
    <source>
        <dbReference type="ARBA" id="ARBA00015428"/>
    </source>
</evidence>
<dbReference type="InterPro" id="IPR034219">
    <property type="entry name" value="ZCRB1_RRM"/>
</dbReference>